<evidence type="ECO:0000313" key="2">
    <source>
        <dbReference type="EMBL" id="MVN88493.1"/>
    </source>
</evidence>
<organism evidence="2 3">
    <name type="scientific">Deinococcus arboris</name>
    <dbReference type="NCBI Taxonomy" id="2682977"/>
    <lineage>
        <taxon>Bacteria</taxon>
        <taxon>Thermotogati</taxon>
        <taxon>Deinococcota</taxon>
        <taxon>Deinococci</taxon>
        <taxon>Deinococcales</taxon>
        <taxon>Deinococcaceae</taxon>
        <taxon>Deinococcus</taxon>
    </lineage>
</organism>
<dbReference type="Proteomes" id="UP000483286">
    <property type="component" value="Unassembled WGS sequence"/>
</dbReference>
<keyword evidence="3" id="KW-1185">Reference proteome</keyword>
<keyword evidence="1" id="KW-0732">Signal</keyword>
<dbReference type="AlphaFoldDB" id="A0A7C9HTF0"/>
<evidence type="ECO:0000256" key="1">
    <source>
        <dbReference type="SAM" id="SignalP"/>
    </source>
</evidence>
<feature type="chain" id="PRO_5028861039" description="DUF4384 domain-containing protein" evidence="1">
    <location>
        <begin position="23"/>
        <end position="163"/>
    </location>
</feature>
<reference evidence="2 3" key="1">
    <citation type="submission" date="2019-12" db="EMBL/GenBank/DDBJ databases">
        <title>Deinococcus sp. HMF7620 Genome sequencing and assembly.</title>
        <authorList>
            <person name="Kang H."/>
            <person name="Kim H."/>
            <person name="Joh K."/>
        </authorList>
    </citation>
    <scope>NUCLEOTIDE SEQUENCE [LARGE SCALE GENOMIC DNA]</scope>
    <source>
        <strain evidence="2 3">HMF7620</strain>
    </source>
</reference>
<accession>A0A7C9HTF0</accession>
<feature type="signal peptide" evidence="1">
    <location>
        <begin position="1"/>
        <end position="22"/>
    </location>
</feature>
<dbReference type="EMBL" id="WQLB01000029">
    <property type="protein sequence ID" value="MVN88493.1"/>
    <property type="molecule type" value="Genomic_DNA"/>
</dbReference>
<evidence type="ECO:0000313" key="3">
    <source>
        <dbReference type="Proteomes" id="UP000483286"/>
    </source>
</evidence>
<sequence length="163" mass="17164">MTVRFHLLISLCAAVITGGAQAGSAGAPPLMPIQVGQVWQLTTRPAAGQPVTADLQVEREFLPGGSTSRTFALTSPDAGGDLYFSPSDRGLALSLLYGKDRVYRCFGLWPVGARQVSGVLLSGSAERTNAQLAQAQRGSDYSFPSLMASMRRDGAGTCTITLR</sequence>
<comment type="caution">
    <text evidence="2">The sequence shown here is derived from an EMBL/GenBank/DDBJ whole genome shotgun (WGS) entry which is preliminary data.</text>
</comment>
<evidence type="ECO:0008006" key="4">
    <source>
        <dbReference type="Google" id="ProtNLM"/>
    </source>
</evidence>
<name>A0A7C9HTF0_9DEIO</name>
<gene>
    <name evidence="2" type="ORF">GO986_17260</name>
</gene>
<dbReference type="RefSeq" id="WP_157460553.1">
    <property type="nucleotide sequence ID" value="NZ_WQLB01000029.1"/>
</dbReference>
<protein>
    <recommendedName>
        <fullName evidence="4">DUF4384 domain-containing protein</fullName>
    </recommendedName>
</protein>
<proteinExistence type="predicted"/>